<feature type="compositionally biased region" description="Polar residues" evidence="1">
    <location>
        <begin position="25"/>
        <end position="39"/>
    </location>
</feature>
<feature type="compositionally biased region" description="Basic residues" evidence="1">
    <location>
        <begin position="271"/>
        <end position="291"/>
    </location>
</feature>
<organism evidence="2 3">
    <name type="scientific">Ceratocystis lukuohia</name>
    <dbReference type="NCBI Taxonomy" id="2019550"/>
    <lineage>
        <taxon>Eukaryota</taxon>
        <taxon>Fungi</taxon>
        <taxon>Dikarya</taxon>
        <taxon>Ascomycota</taxon>
        <taxon>Pezizomycotina</taxon>
        <taxon>Sordariomycetes</taxon>
        <taxon>Hypocreomycetidae</taxon>
        <taxon>Microascales</taxon>
        <taxon>Ceratocystidaceae</taxon>
        <taxon>Ceratocystis</taxon>
    </lineage>
</organism>
<reference evidence="2 3" key="1">
    <citation type="submission" date="2020-05" db="EMBL/GenBank/DDBJ databases">
        <title>Ceratocystis lukuohia genome.</title>
        <authorList>
            <person name="Harrington T.C."/>
            <person name="Kim K."/>
            <person name="Mayers C.G."/>
        </authorList>
    </citation>
    <scope>NUCLEOTIDE SEQUENCE [LARGE SCALE GENOMIC DNA]</scope>
    <source>
        <strain evidence="2 3">C4212</strain>
    </source>
</reference>
<feature type="compositionally biased region" description="Low complexity" evidence="1">
    <location>
        <begin position="258"/>
        <end position="267"/>
    </location>
</feature>
<dbReference type="GeneID" id="98120459"/>
<evidence type="ECO:0000313" key="2">
    <source>
        <dbReference type="EMBL" id="KAL2885892.1"/>
    </source>
</evidence>
<gene>
    <name evidence="2" type="ORF">HOO65_070354</name>
</gene>
<feature type="region of interest" description="Disordered" evidence="1">
    <location>
        <begin position="206"/>
        <end position="226"/>
    </location>
</feature>
<keyword evidence="3" id="KW-1185">Reference proteome</keyword>
<name>A0ABR4MCA2_9PEZI</name>
<feature type="compositionally biased region" description="Basic and acidic residues" evidence="1">
    <location>
        <begin position="292"/>
        <end position="305"/>
    </location>
</feature>
<accession>A0ABR4MCA2</accession>
<feature type="region of interest" description="Disordered" evidence="1">
    <location>
        <begin position="1"/>
        <end position="48"/>
    </location>
</feature>
<protein>
    <submittedName>
        <fullName evidence="2">Uncharacterized protein</fullName>
    </submittedName>
</protein>
<feature type="region of interest" description="Disordered" evidence="1">
    <location>
        <begin position="241"/>
        <end position="305"/>
    </location>
</feature>
<dbReference type="EMBL" id="JABSNW010000007">
    <property type="protein sequence ID" value="KAL2885892.1"/>
    <property type="molecule type" value="Genomic_DNA"/>
</dbReference>
<proteinExistence type="predicted"/>
<sequence length="305" mass="32866">MSSMSTGSTKLSKRQRKKLAATTRGLGSQTAGVTRTAKQPKSRLPGSLSRHITDALWNAVEAQAEYLGLPKFGSDGDIYAEVGGNATRGSLAHDKVADVKISTTSHRKAIHRSAVASQGPKQTSDVLISIPLGDTSDEGLSSNMLPLKSSPEFDIDTAAVTGNSHIIMESQAIPHPSSEVSGTQPHPFDNMPRQARRRMVAIEKQRNTLRRLRGISPSQPEPEGMKQDLEAWVLAYDRKMASSSKEGRRMGKKGLGAGPSPKSKASPKPNPKPKPKPKPKSKIKAIKKKKAEGKAKKEQKNKTGQ</sequence>
<feature type="compositionally biased region" description="Polar residues" evidence="1">
    <location>
        <begin position="1"/>
        <end position="10"/>
    </location>
</feature>
<evidence type="ECO:0000256" key="1">
    <source>
        <dbReference type="SAM" id="MobiDB-lite"/>
    </source>
</evidence>
<evidence type="ECO:0000313" key="3">
    <source>
        <dbReference type="Proteomes" id="UP001610728"/>
    </source>
</evidence>
<comment type="caution">
    <text evidence="2">The sequence shown here is derived from an EMBL/GenBank/DDBJ whole genome shotgun (WGS) entry which is preliminary data.</text>
</comment>
<dbReference type="RefSeq" id="XP_070857072.1">
    <property type="nucleotide sequence ID" value="XM_071005120.1"/>
</dbReference>
<dbReference type="Proteomes" id="UP001610728">
    <property type="component" value="Unassembled WGS sequence"/>
</dbReference>